<feature type="domain" description="Outer membrane protein beta-barrel" evidence="3">
    <location>
        <begin position="25"/>
        <end position="205"/>
    </location>
</feature>
<accession>A0ABS2HDD3</accession>
<feature type="chain" id="PRO_5047289833" evidence="2">
    <location>
        <begin position="37"/>
        <end position="229"/>
    </location>
</feature>
<keyword evidence="1 2" id="KW-0732">Signal</keyword>
<organism evidence="4 5">
    <name type="scientific">Vibrio ulleungensis</name>
    <dbReference type="NCBI Taxonomy" id="2807619"/>
    <lineage>
        <taxon>Bacteria</taxon>
        <taxon>Pseudomonadati</taxon>
        <taxon>Pseudomonadota</taxon>
        <taxon>Gammaproteobacteria</taxon>
        <taxon>Vibrionales</taxon>
        <taxon>Vibrionaceae</taxon>
        <taxon>Vibrio</taxon>
    </lineage>
</organism>
<name>A0ABS2HDD3_9VIBR</name>
<sequence length="229" mass="24685">MTAISPSARTATTSFRFTVLALMLGTATLAAFSAQAATERYRDNSTPVNYNYAQLGVQGFSMDGADSTGVALTGGGENMLSEHWIVGSQYKGTSASNNSYFEDTDFDSDQIDASLKYRFAVAQNTDVLVGADLGYAWQKVKFENLNKTYSDNDFVYGGDVELRQGFGDHWEAGVGLGLSNSFDNTSMTLSSNADYYFNTHFGLGVIADYVAGGDAPDSTSVGMETRFLF</sequence>
<dbReference type="RefSeq" id="WP_205156713.1">
    <property type="nucleotide sequence ID" value="NZ_JAFEUM010000001.1"/>
</dbReference>
<dbReference type="InterPro" id="IPR020080">
    <property type="entry name" value="OM_adhesin/peptidase_omptin"/>
</dbReference>
<dbReference type="SUPFAM" id="SSF69917">
    <property type="entry name" value="OMPT-like"/>
    <property type="match status" value="1"/>
</dbReference>
<evidence type="ECO:0000313" key="5">
    <source>
        <dbReference type="Proteomes" id="UP000809621"/>
    </source>
</evidence>
<reference evidence="4 5" key="1">
    <citation type="submission" date="2021-02" db="EMBL/GenBank/DDBJ databases">
        <authorList>
            <person name="Park J.-S."/>
        </authorList>
    </citation>
    <scope>NUCLEOTIDE SEQUENCE [LARGE SCALE GENOMIC DNA]</scope>
    <source>
        <strain evidence="4 5">188UL20-2</strain>
    </source>
</reference>
<evidence type="ECO:0000256" key="2">
    <source>
        <dbReference type="SAM" id="SignalP"/>
    </source>
</evidence>
<dbReference type="InterPro" id="IPR011250">
    <property type="entry name" value="OMP/PagP_B-barrel"/>
</dbReference>
<evidence type="ECO:0000259" key="3">
    <source>
        <dbReference type="Pfam" id="PF13505"/>
    </source>
</evidence>
<feature type="signal peptide" evidence="2">
    <location>
        <begin position="1"/>
        <end position="36"/>
    </location>
</feature>
<dbReference type="InterPro" id="IPR027385">
    <property type="entry name" value="Beta-barrel_OMP"/>
</dbReference>
<dbReference type="EMBL" id="JAFEUM010000001">
    <property type="protein sequence ID" value="MBM7035081.1"/>
    <property type="molecule type" value="Genomic_DNA"/>
</dbReference>
<dbReference type="SUPFAM" id="SSF56925">
    <property type="entry name" value="OMPA-like"/>
    <property type="match status" value="1"/>
</dbReference>
<gene>
    <name evidence="4" type="ORF">JQC93_01575</name>
</gene>
<comment type="caution">
    <text evidence="4">The sequence shown here is derived from an EMBL/GenBank/DDBJ whole genome shotgun (WGS) entry which is preliminary data.</text>
</comment>
<dbReference type="Proteomes" id="UP000809621">
    <property type="component" value="Unassembled WGS sequence"/>
</dbReference>
<evidence type="ECO:0000313" key="4">
    <source>
        <dbReference type="EMBL" id="MBM7035081.1"/>
    </source>
</evidence>
<protein>
    <submittedName>
        <fullName evidence="4">Outer membrane beta-barrel protein</fullName>
    </submittedName>
</protein>
<dbReference type="Pfam" id="PF13505">
    <property type="entry name" value="OMP_b-brl"/>
    <property type="match status" value="1"/>
</dbReference>
<evidence type="ECO:0000256" key="1">
    <source>
        <dbReference type="ARBA" id="ARBA00022729"/>
    </source>
</evidence>
<keyword evidence="5" id="KW-1185">Reference proteome</keyword>
<proteinExistence type="predicted"/>